<evidence type="ECO:0000259" key="1">
    <source>
        <dbReference type="Pfam" id="PF01979"/>
    </source>
</evidence>
<dbReference type="InterPro" id="IPR032466">
    <property type="entry name" value="Metal_Hydrolase"/>
</dbReference>
<feature type="domain" description="Amidohydrolase-related" evidence="1">
    <location>
        <begin position="79"/>
        <end position="462"/>
    </location>
</feature>
<accession>A0ABQ6Q533</accession>
<dbReference type="Proteomes" id="UP001307705">
    <property type="component" value="Unassembled WGS sequence"/>
</dbReference>
<dbReference type="Gene3D" id="2.30.40.10">
    <property type="entry name" value="Urease, subunit C, domain 1"/>
    <property type="match status" value="1"/>
</dbReference>
<dbReference type="InterPro" id="IPR051781">
    <property type="entry name" value="Metallo-dep_Hydrolase"/>
</dbReference>
<dbReference type="InterPro" id="IPR006680">
    <property type="entry name" value="Amidohydro-rel"/>
</dbReference>
<dbReference type="SUPFAM" id="SSF51556">
    <property type="entry name" value="Metallo-dependent hydrolases"/>
    <property type="match status" value="1"/>
</dbReference>
<reference evidence="2 3" key="1">
    <citation type="submission" date="2023-08" db="EMBL/GenBank/DDBJ databases">
        <title>Draft genome sequence of Algoriphagus taiwanensis.</title>
        <authorList>
            <person name="Takatani N."/>
            <person name="Hosokawa M."/>
            <person name="Sawabe T."/>
        </authorList>
    </citation>
    <scope>NUCLEOTIDE SEQUENCE [LARGE SCALE GENOMIC DNA]</scope>
    <source>
        <strain evidence="2 3">JCM 19755</strain>
    </source>
</reference>
<dbReference type="RefSeq" id="WP_338230107.1">
    <property type="nucleotide sequence ID" value="NZ_BTPE01000016.1"/>
</dbReference>
<dbReference type="Gene3D" id="3.20.20.140">
    <property type="entry name" value="Metal-dependent hydrolases"/>
    <property type="match status" value="1"/>
</dbReference>
<evidence type="ECO:0000313" key="3">
    <source>
        <dbReference type="Proteomes" id="UP001307705"/>
    </source>
</evidence>
<gene>
    <name evidence="2" type="ORF">Ataiwa_35620</name>
</gene>
<evidence type="ECO:0000313" key="2">
    <source>
        <dbReference type="EMBL" id="GMQ35289.1"/>
    </source>
</evidence>
<dbReference type="InterPro" id="IPR011059">
    <property type="entry name" value="Metal-dep_hydrolase_composite"/>
</dbReference>
<keyword evidence="3" id="KW-1185">Reference proteome</keyword>
<dbReference type="EMBL" id="BTPE01000016">
    <property type="protein sequence ID" value="GMQ35289.1"/>
    <property type="molecule type" value="Genomic_DNA"/>
</dbReference>
<sequence>MRPYRIIIFLGLVVLASCNPKTQESSGYLLLQGATAFDGNGNSITKSKILIRDGKIEAIGGKDLVVPKDVETLDLTGKFITPGLVDAHVHFSQTGFFDGRPDALDIRDTLRYDSLQARQRKSPNRYFETYLRSGVTAVYDVGGFDWIVDLSKTAETDLKAPHVAAAGPLLTPFPQDRLEIFNVLPDRQMLALISPEFGKEYVQKSTQMGSTGIKIWSLNLQDSVFMQSLRAVAEEVRSSGNQLIVHATSLDQAKEGLRLGAKVLVHSVDDQLIDEEFIQLAKESGAIYCPTLVVVPGYSVAFQSLTGGFPIHDPNGALDPETQSLLEASPSFFKYYPNPENYEEELQKSIETDQKLKSMMYANLKLVHEAGIPIALSTDAGNPGTLHGLSIYDELEAMQEAGLPAKEIIPMATRNGAMAMRRETDFGTLEAGKKADLIVLDQDPSTDVRNFRSITHVMRGGVLRPVNTPFE</sequence>
<dbReference type="PANTHER" id="PTHR43135">
    <property type="entry name" value="ALPHA-D-RIBOSE 1-METHYLPHOSPHONATE 5-TRIPHOSPHATE DIPHOSPHATASE"/>
    <property type="match status" value="1"/>
</dbReference>
<dbReference type="SUPFAM" id="SSF51338">
    <property type="entry name" value="Composite domain of metallo-dependent hydrolases"/>
    <property type="match status" value="1"/>
</dbReference>
<dbReference type="PANTHER" id="PTHR43135:SF3">
    <property type="entry name" value="ALPHA-D-RIBOSE 1-METHYLPHOSPHONATE 5-TRIPHOSPHATE DIPHOSPHATASE"/>
    <property type="match status" value="1"/>
</dbReference>
<organism evidence="2 3">
    <name type="scientific">Algoriphagus taiwanensis</name>
    <dbReference type="NCBI Taxonomy" id="1445656"/>
    <lineage>
        <taxon>Bacteria</taxon>
        <taxon>Pseudomonadati</taxon>
        <taxon>Bacteroidota</taxon>
        <taxon>Cytophagia</taxon>
        <taxon>Cytophagales</taxon>
        <taxon>Cyclobacteriaceae</taxon>
        <taxon>Algoriphagus</taxon>
    </lineage>
</organism>
<protein>
    <submittedName>
        <fullName evidence="2">Amidohydrolase family protein</fullName>
    </submittedName>
</protein>
<dbReference type="Pfam" id="PF01979">
    <property type="entry name" value="Amidohydro_1"/>
    <property type="match status" value="1"/>
</dbReference>
<proteinExistence type="predicted"/>
<comment type="caution">
    <text evidence="2">The sequence shown here is derived from an EMBL/GenBank/DDBJ whole genome shotgun (WGS) entry which is preliminary data.</text>
</comment>
<name>A0ABQ6Q533_9BACT</name>
<dbReference type="PROSITE" id="PS51257">
    <property type="entry name" value="PROKAR_LIPOPROTEIN"/>
    <property type="match status" value="1"/>
</dbReference>